<reference evidence="4 5" key="1">
    <citation type="submission" date="2020-10" db="EMBL/GenBank/DDBJ databases">
        <title>The Coptis chinensis genome and diversification of protoberbering-type alkaloids.</title>
        <authorList>
            <person name="Wang B."/>
            <person name="Shu S."/>
            <person name="Song C."/>
            <person name="Liu Y."/>
        </authorList>
    </citation>
    <scope>NUCLEOTIDE SEQUENCE [LARGE SCALE GENOMIC DNA]</scope>
    <source>
        <strain evidence="4">HL-2020</strain>
        <tissue evidence="4">Leaf</tissue>
    </source>
</reference>
<evidence type="ECO:0000256" key="1">
    <source>
        <dbReference type="ARBA" id="ARBA00022679"/>
    </source>
</evidence>
<evidence type="ECO:0000256" key="2">
    <source>
        <dbReference type="SAM" id="MobiDB-lite"/>
    </source>
</evidence>
<dbReference type="SUPFAM" id="SSF55205">
    <property type="entry name" value="EPT/RTPC-like"/>
    <property type="match status" value="1"/>
</dbReference>
<comment type="caution">
    <text evidence="4">The sequence shown here is derived from an EMBL/GenBank/DDBJ whole genome shotgun (WGS) entry which is preliminary data.</text>
</comment>
<accession>A0A835IV12</accession>
<dbReference type="InterPro" id="IPR036968">
    <property type="entry name" value="Enolpyruvate_Tfrase_sf"/>
</dbReference>
<dbReference type="Gene3D" id="3.65.10.10">
    <property type="entry name" value="Enolpyruvate transferase domain"/>
    <property type="match status" value="1"/>
</dbReference>
<dbReference type="PANTHER" id="PTHR21090">
    <property type="entry name" value="AROM/DEHYDROQUINATE SYNTHASE"/>
    <property type="match status" value="1"/>
</dbReference>
<evidence type="ECO:0000313" key="5">
    <source>
        <dbReference type="Proteomes" id="UP000631114"/>
    </source>
</evidence>
<gene>
    <name evidence="4" type="ORF">IFM89_037753</name>
</gene>
<dbReference type="InterPro" id="IPR001986">
    <property type="entry name" value="Enolpyruvate_Tfrase_dom"/>
</dbReference>
<dbReference type="Pfam" id="PF00275">
    <property type="entry name" value="EPSP_synthase"/>
    <property type="match status" value="1"/>
</dbReference>
<dbReference type="EMBL" id="JADFTS010000002">
    <property type="protein sequence ID" value="KAF9623172.1"/>
    <property type="molecule type" value="Genomic_DNA"/>
</dbReference>
<sequence>MCFSVKLSGQSRVVDLTSLLMTAPLALGDVDIEIIDKLISIPYVDMTFKLMERFEVSVEHSDGWDHFLVRGMTSGGVNPTNAGGVKPTIDNDFATGEGGNSGFDDDITVSYVDLGGSPDVGEQSNGGGDGSQAGENSPGVGDGSQADSGVKSTTPTAKKGKKSRLFEDIPKPPSFKEALKAFPDIEPELYLRSLDLMGENDKLMEIFLGQDEEMKTPWLFRKLHQAGL</sequence>
<evidence type="ECO:0000259" key="3">
    <source>
        <dbReference type="Pfam" id="PF00275"/>
    </source>
</evidence>
<name>A0A835IV12_9MAGN</name>
<keyword evidence="1" id="KW-0808">Transferase</keyword>
<feature type="compositionally biased region" description="Polar residues" evidence="2">
    <location>
        <begin position="145"/>
        <end position="156"/>
    </location>
</feature>
<dbReference type="InterPro" id="IPR013792">
    <property type="entry name" value="RNA3'P_cycl/enolpyr_Trfase_a/b"/>
</dbReference>
<dbReference type="GO" id="GO:0003866">
    <property type="term" value="F:3-phosphoshikimate 1-carboxyvinyltransferase activity"/>
    <property type="evidence" value="ECO:0007669"/>
    <property type="project" value="TreeGrafter"/>
</dbReference>
<dbReference type="PANTHER" id="PTHR21090:SF5">
    <property type="entry name" value="PENTAFUNCTIONAL AROM POLYPEPTIDE"/>
    <property type="match status" value="1"/>
</dbReference>
<feature type="region of interest" description="Disordered" evidence="2">
    <location>
        <begin position="114"/>
        <end position="170"/>
    </location>
</feature>
<dbReference type="OrthoDB" id="1729861at2759"/>
<keyword evidence="5" id="KW-1185">Reference proteome</keyword>
<proteinExistence type="predicted"/>
<protein>
    <recommendedName>
        <fullName evidence="3">Enolpyruvate transferase domain-containing protein</fullName>
    </recommendedName>
</protein>
<dbReference type="Proteomes" id="UP000631114">
    <property type="component" value="Unassembled WGS sequence"/>
</dbReference>
<organism evidence="4 5">
    <name type="scientific">Coptis chinensis</name>
    <dbReference type="NCBI Taxonomy" id="261450"/>
    <lineage>
        <taxon>Eukaryota</taxon>
        <taxon>Viridiplantae</taxon>
        <taxon>Streptophyta</taxon>
        <taxon>Embryophyta</taxon>
        <taxon>Tracheophyta</taxon>
        <taxon>Spermatophyta</taxon>
        <taxon>Magnoliopsida</taxon>
        <taxon>Ranunculales</taxon>
        <taxon>Ranunculaceae</taxon>
        <taxon>Coptidoideae</taxon>
        <taxon>Coptis</taxon>
    </lineage>
</organism>
<dbReference type="GO" id="GO:0009423">
    <property type="term" value="P:chorismate biosynthetic process"/>
    <property type="evidence" value="ECO:0007669"/>
    <property type="project" value="TreeGrafter"/>
</dbReference>
<feature type="domain" description="Enolpyruvate transferase" evidence="3">
    <location>
        <begin position="7"/>
        <end position="73"/>
    </location>
</feature>
<dbReference type="AlphaFoldDB" id="A0A835IV12"/>
<feature type="region of interest" description="Disordered" evidence="2">
    <location>
        <begin position="76"/>
        <end position="102"/>
    </location>
</feature>
<evidence type="ECO:0000313" key="4">
    <source>
        <dbReference type="EMBL" id="KAF9623172.1"/>
    </source>
</evidence>